<name>A0ABT8UCA2_9MYCO</name>
<dbReference type="RefSeq" id="WP_302912579.1">
    <property type="nucleotide sequence ID" value="NZ_JAUMSQ010000005.1"/>
</dbReference>
<keyword evidence="1" id="KW-0732">Signal</keyword>
<evidence type="ECO:0000313" key="2">
    <source>
        <dbReference type="EMBL" id="MDO3634440.1"/>
    </source>
</evidence>
<dbReference type="Gene3D" id="3.30.10.20">
    <property type="match status" value="1"/>
</dbReference>
<organism evidence="2 3">
    <name type="scientific">Mycolicibacterium arseniciresistens</name>
    <dbReference type="NCBI Taxonomy" id="3062257"/>
    <lineage>
        <taxon>Bacteria</taxon>
        <taxon>Bacillati</taxon>
        <taxon>Actinomycetota</taxon>
        <taxon>Actinomycetes</taxon>
        <taxon>Mycobacteriales</taxon>
        <taxon>Mycobacteriaceae</taxon>
        <taxon>Mycolicibacterium</taxon>
    </lineage>
</organism>
<feature type="signal peptide" evidence="1">
    <location>
        <begin position="1"/>
        <end position="28"/>
    </location>
</feature>
<evidence type="ECO:0000256" key="1">
    <source>
        <dbReference type="SAM" id="SignalP"/>
    </source>
</evidence>
<proteinExistence type="predicted"/>
<keyword evidence="3" id="KW-1185">Reference proteome</keyword>
<comment type="caution">
    <text evidence="2">The sequence shown here is derived from an EMBL/GenBank/DDBJ whole genome shotgun (WGS) entry which is preliminary data.</text>
</comment>
<feature type="chain" id="PRO_5046313407" evidence="1">
    <location>
        <begin position="29"/>
        <end position="113"/>
    </location>
</feature>
<reference evidence="2" key="1">
    <citation type="submission" date="2023-07" db="EMBL/GenBank/DDBJ databases">
        <title>Mycolicibacterium sp. nov., a novel bacterial species.</title>
        <authorList>
            <person name="Cao Y."/>
        </authorList>
    </citation>
    <scope>NUCLEOTIDE SEQUENCE</scope>
    <source>
        <strain evidence="2">KC 300</strain>
    </source>
</reference>
<evidence type="ECO:0000313" key="3">
    <source>
        <dbReference type="Proteomes" id="UP001168823"/>
    </source>
</evidence>
<dbReference type="EMBL" id="JAUMSQ010000005">
    <property type="protein sequence ID" value="MDO3634440.1"/>
    <property type="molecule type" value="Genomic_DNA"/>
</dbReference>
<dbReference type="Proteomes" id="UP001168823">
    <property type="component" value="Unassembled WGS sequence"/>
</dbReference>
<protein>
    <submittedName>
        <fullName evidence="2">PASTA domain-containing protein</fullName>
    </submittedName>
</protein>
<accession>A0ABT8UCA2</accession>
<sequence length="113" mass="12053">MKMHALRAAGALALLAPAAIGLAGPAAADGPTFVMPSVEKMSLQKATKTIDKLDPNTKFVIKSHNIDGPTQQKQIDLMYWEVCSQSPAAGAEFTPNEDIEMSVSRFFDGCGDK</sequence>
<gene>
    <name evidence="2" type="ORF">Q2100_01615</name>
</gene>